<feature type="domain" description="Carboxyltransferase" evidence="5">
    <location>
        <begin position="4"/>
        <end position="206"/>
    </location>
</feature>
<dbReference type="NCBIfam" id="TIGR00370">
    <property type="entry name" value="5-oxoprolinase subunit PxpB"/>
    <property type="match status" value="1"/>
</dbReference>
<dbReference type="GO" id="GO:0005524">
    <property type="term" value="F:ATP binding"/>
    <property type="evidence" value="ECO:0007669"/>
    <property type="project" value="UniProtKB-KW"/>
</dbReference>
<evidence type="ECO:0000313" key="6">
    <source>
        <dbReference type="EMBL" id="SDZ68241.1"/>
    </source>
</evidence>
<keyword evidence="7" id="KW-1185">Reference proteome</keyword>
<evidence type="ECO:0000259" key="5">
    <source>
        <dbReference type="SMART" id="SM00796"/>
    </source>
</evidence>
<feature type="coiled-coil region" evidence="4">
    <location>
        <begin position="63"/>
        <end position="90"/>
    </location>
</feature>
<dbReference type="SMART" id="SM00796">
    <property type="entry name" value="AHS1"/>
    <property type="match status" value="1"/>
</dbReference>
<keyword evidence="1" id="KW-0547">Nucleotide-binding</keyword>
<dbReference type="GO" id="GO:0016787">
    <property type="term" value="F:hydrolase activity"/>
    <property type="evidence" value="ECO:0007669"/>
    <property type="project" value="UniProtKB-KW"/>
</dbReference>
<dbReference type="SUPFAM" id="SSF160467">
    <property type="entry name" value="PH0987 N-terminal domain-like"/>
    <property type="match status" value="1"/>
</dbReference>
<dbReference type="PANTHER" id="PTHR34698:SF2">
    <property type="entry name" value="5-OXOPROLINASE SUBUNIT B"/>
    <property type="match status" value="1"/>
</dbReference>
<name>A0A1H3V1Z5_9BACI</name>
<gene>
    <name evidence="6" type="ORF">SAMN05421736_1338</name>
</gene>
<proteinExistence type="predicted"/>
<dbReference type="Gene3D" id="2.40.100.10">
    <property type="entry name" value="Cyclophilin-like"/>
    <property type="match status" value="1"/>
</dbReference>
<protein>
    <submittedName>
        <fullName evidence="6">Inhibitor of KinA</fullName>
    </submittedName>
</protein>
<dbReference type="AlphaFoldDB" id="A0A1H3V1Z5"/>
<dbReference type="Proteomes" id="UP000198935">
    <property type="component" value="Unassembled WGS sequence"/>
</dbReference>
<accession>A0A1H3V1Z5</accession>
<dbReference type="EMBL" id="FNPI01000033">
    <property type="protein sequence ID" value="SDZ68241.1"/>
    <property type="molecule type" value="Genomic_DNA"/>
</dbReference>
<evidence type="ECO:0000256" key="4">
    <source>
        <dbReference type="SAM" id="Coils"/>
    </source>
</evidence>
<dbReference type="Gene3D" id="3.30.1360.40">
    <property type="match status" value="1"/>
</dbReference>
<dbReference type="InterPro" id="IPR003833">
    <property type="entry name" value="CT_C_D"/>
</dbReference>
<evidence type="ECO:0000256" key="2">
    <source>
        <dbReference type="ARBA" id="ARBA00022801"/>
    </source>
</evidence>
<dbReference type="InterPro" id="IPR029000">
    <property type="entry name" value="Cyclophilin-like_dom_sf"/>
</dbReference>
<evidence type="ECO:0000313" key="7">
    <source>
        <dbReference type="Proteomes" id="UP000198935"/>
    </source>
</evidence>
<dbReference type="Pfam" id="PF02682">
    <property type="entry name" value="CT_C_D"/>
    <property type="match status" value="1"/>
</dbReference>
<keyword evidence="2" id="KW-0378">Hydrolase</keyword>
<dbReference type="STRING" id="1503961.SAMN05421736_1338"/>
<evidence type="ECO:0000256" key="3">
    <source>
        <dbReference type="ARBA" id="ARBA00022840"/>
    </source>
</evidence>
<evidence type="ECO:0000256" key="1">
    <source>
        <dbReference type="ARBA" id="ARBA00022741"/>
    </source>
</evidence>
<dbReference type="PANTHER" id="PTHR34698">
    <property type="entry name" value="5-OXOPROLINASE SUBUNIT B"/>
    <property type="match status" value="1"/>
</dbReference>
<sequence>MWNFQVSPLGDQGIRIEFANIISPKVNKKVHQFVDVLEQKAPQGIVEIVPAYSTVTVCYQPLVIGYEQLVALLEEQLQQLSATAASQQTRKLTLPVFYGGESGPDLDFVAGYNGLSREEVVSRHTSRDYLAYMIGFTPGFPYLGGMDETIAVPRRSSPRKQIRAGSVGIAGSQTGIYSVASPAGWQIIGHTPVPLFDPYAENPVLIQAGDTIRFHEVSRPEYEEICSAVMEKQYILGIDYF</sequence>
<organism evidence="6 7">
    <name type="scientific">Evansella caseinilytica</name>
    <dbReference type="NCBI Taxonomy" id="1503961"/>
    <lineage>
        <taxon>Bacteria</taxon>
        <taxon>Bacillati</taxon>
        <taxon>Bacillota</taxon>
        <taxon>Bacilli</taxon>
        <taxon>Bacillales</taxon>
        <taxon>Bacillaceae</taxon>
        <taxon>Evansella</taxon>
    </lineage>
</organism>
<reference evidence="7" key="1">
    <citation type="submission" date="2016-10" db="EMBL/GenBank/DDBJ databases">
        <authorList>
            <person name="Varghese N."/>
            <person name="Submissions S."/>
        </authorList>
    </citation>
    <scope>NUCLEOTIDE SEQUENCE [LARGE SCALE GENOMIC DNA]</scope>
    <source>
        <strain evidence="7">SP</strain>
    </source>
</reference>
<dbReference type="InterPro" id="IPR010016">
    <property type="entry name" value="PxpB"/>
</dbReference>
<keyword evidence="4" id="KW-0175">Coiled coil</keyword>
<dbReference type="SUPFAM" id="SSF50891">
    <property type="entry name" value="Cyclophilin-like"/>
    <property type="match status" value="1"/>
</dbReference>
<keyword evidence="3" id="KW-0067">ATP-binding</keyword>